<accession>A0A443PG73</accession>
<feature type="transmembrane region" description="Helical" evidence="1">
    <location>
        <begin position="133"/>
        <end position="154"/>
    </location>
</feature>
<proteinExistence type="predicted"/>
<keyword evidence="1" id="KW-0812">Transmembrane</keyword>
<dbReference type="EMBL" id="QPKB01000007">
    <property type="protein sequence ID" value="RWR89773.1"/>
    <property type="molecule type" value="Genomic_DNA"/>
</dbReference>
<comment type="caution">
    <text evidence="2">The sequence shown here is derived from an EMBL/GenBank/DDBJ whole genome shotgun (WGS) entry which is preliminary data.</text>
</comment>
<evidence type="ECO:0000313" key="3">
    <source>
        <dbReference type="Proteomes" id="UP000283530"/>
    </source>
</evidence>
<protein>
    <submittedName>
        <fullName evidence="2">Uncharacterized protein</fullName>
    </submittedName>
</protein>
<dbReference type="Proteomes" id="UP000283530">
    <property type="component" value="Unassembled WGS sequence"/>
</dbReference>
<dbReference type="AlphaFoldDB" id="A0A443PG73"/>
<sequence length="183" mass="20086">MLVKLGCMVSFGESFGYARSRPLSALAQNPVLDKAFTQGGIIQVARSFWNGTGCLRVQGCGSYMQSEAVKSTPVLRHTARWLKQSESMKMVGPEVGGCGSRRTKGGEIRVRNKAVVSNFIDVYLPPKEFIKHLALIHQLESTGILLLLLARFVLGYSEEHIIPASAAVYVTPLLILLLPHLFD</sequence>
<keyword evidence="3" id="KW-1185">Reference proteome</keyword>
<evidence type="ECO:0000313" key="2">
    <source>
        <dbReference type="EMBL" id="RWR89773.1"/>
    </source>
</evidence>
<organism evidence="2 3">
    <name type="scientific">Cinnamomum micranthum f. kanehirae</name>
    <dbReference type="NCBI Taxonomy" id="337451"/>
    <lineage>
        <taxon>Eukaryota</taxon>
        <taxon>Viridiplantae</taxon>
        <taxon>Streptophyta</taxon>
        <taxon>Embryophyta</taxon>
        <taxon>Tracheophyta</taxon>
        <taxon>Spermatophyta</taxon>
        <taxon>Magnoliopsida</taxon>
        <taxon>Magnoliidae</taxon>
        <taxon>Laurales</taxon>
        <taxon>Lauraceae</taxon>
        <taxon>Cinnamomum</taxon>
    </lineage>
</organism>
<keyword evidence="1" id="KW-1133">Transmembrane helix</keyword>
<name>A0A443PG73_9MAGN</name>
<keyword evidence="1" id="KW-0472">Membrane</keyword>
<evidence type="ECO:0000256" key="1">
    <source>
        <dbReference type="SAM" id="Phobius"/>
    </source>
</evidence>
<gene>
    <name evidence="2" type="ORF">CKAN_01884300</name>
</gene>
<reference evidence="2 3" key="1">
    <citation type="journal article" date="2019" name="Nat. Plants">
        <title>Stout camphor tree genome fills gaps in understanding of flowering plant genome evolution.</title>
        <authorList>
            <person name="Chaw S.M."/>
            <person name="Liu Y.C."/>
            <person name="Wu Y.W."/>
            <person name="Wang H.Y."/>
            <person name="Lin C.I."/>
            <person name="Wu C.S."/>
            <person name="Ke H.M."/>
            <person name="Chang L.Y."/>
            <person name="Hsu C.Y."/>
            <person name="Yang H.T."/>
            <person name="Sudianto E."/>
            <person name="Hsu M.H."/>
            <person name="Wu K.P."/>
            <person name="Wang L.N."/>
            <person name="Leebens-Mack J.H."/>
            <person name="Tsai I.J."/>
        </authorList>
    </citation>
    <scope>NUCLEOTIDE SEQUENCE [LARGE SCALE GENOMIC DNA]</scope>
    <source>
        <strain evidence="3">cv. Chaw 1501</strain>
        <tissue evidence="2">Young leaves</tissue>
    </source>
</reference>
<feature type="transmembrane region" description="Helical" evidence="1">
    <location>
        <begin position="160"/>
        <end position="182"/>
    </location>
</feature>